<evidence type="ECO:0000313" key="2">
    <source>
        <dbReference type="EMBL" id="MFC5987700.1"/>
    </source>
</evidence>
<comment type="caution">
    <text evidence="2">The sequence shown here is derived from an EMBL/GenBank/DDBJ whole genome shotgun (WGS) entry which is preliminary data.</text>
</comment>
<evidence type="ECO:0000259" key="1">
    <source>
        <dbReference type="Pfam" id="PF14399"/>
    </source>
</evidence>
<keyword evidence="3" id="KW-1185">Reference proteome</keyword>
<feature type="domain" description="Butirosin biosynthesis protein H N-terminal" evidence="1">
    <location>
        <begin position="78"/>
        <end position="138"/>
    </location>
</feature>
<organism evidence="2 3">
    <name type="scientific">Marinicrinis lubricantis</name>
    <dbReference type="NCBI Taxonomy" id="2086470"/>
    <lineage>
        <taxon>Bacteria</taxon>
        <taxon>Bacillati</taxon>
        <taxon>Bacillota</taxon>
        <taxon>Bacilli</taxon>
        <taxon>Bacillales</taxon>
        <taxon>Paenibacillaceae</taxon>
    </lineage>
</organism>
<dbReference type="RefSeq" id="WP_379895114.1">
    <property type="nucleotide sequence ID" value="NZ_CBCSCT010000032.1"/>
</dbReference>
<proteinExistence type="predicted"/>
<protein>
    <submittedName>
        <fullName evidence="2">BtrH N-terminal domain-containing protein</fullName>
    </submittedName>
</protein>
<dbReference type="Proteomes" id="UP001596250">
    <property type="component" value="Unassembled WGS sequence"/>
</dbReference>
<gene>
    <name evidence="2" type="ORF">ACFPXP_14945</name>
</gene>
<reference evidence="3" key="1">
    <citation type="journal article" date="2019" name="Int. J. Syst. Evol. Microbiol.">
        <title>The Global Catalogue of Microorganisms (GCM) 10K type strain sequencing project: providing services to taxonomists for standard genome sequencing and annotation.</title>
        <authorList>
            <consortium name="The Broad Institute Genomics Platform"/>
            <consortium name="The Broad Institute Genome Sequencing Center for Infectious Disease"/>
            <person name="Wu L."/>
            <person name="Ma J."/>
        </authorList>
    </citation>
    <scope>NUCLEOTIDE SEQUENCE [LARGE SCALE GENOMIC DNA]</scope>
    <source>
        <strain evidence="3">CCM 8749</strain>
    </source>
</reference>
<dbReference type="EMBL" id="JBHSQV010000169">
    <property type="protein sequence ID" value="MFC5987700.1"/>
    <property type="molecule type" value="Genomic_DNA"/>
</dbReference>
<name>A0ABW1IRG7_9BACL</name>
<dbReference type="Pfam" id="PF14399">
    <property type="entry name" value="BtrH_N"/>
    <property type="match status" value="1"/>
</dbReference>
<accession>A0ABW1IRG7</accession>
<sequence length="338" mass="39433">MRNILPLQKPFVTTYSYSTHVLSISADHKCFWEWFYSQHVQLMSTITPGNVILIEFCPHPFILPSPLLQSWKIPRFLIQQLKDSADIFSFVKQMLDQGYYMVLQIDEYGIPAFENYHKQHKLHPILIYGYDETEGLYIQDFFSFRKYSSAVITRSELIQAFDLQHISSFKDENGIALMQLNPNASFILDLRQFSNLIGDYLQSKNTLQASSLGITYPRRKFGFNIYSDLDHAFDLLLENQQVYTLTRALHILSEHKKVWHASCSYLMSHSRIGENDDLLKRLKELHQDALIIRNLFLKYEITGQKQLIVSTKRKLSELAAKEQQAIHTYQEVVNAAIP</sequence>
<dbReference type="InterPro" id="IPR026935">
    <property type="entry name" value="BtrH_N"/>
</dbReference>
<evidence type="ECO:0000313" key="3">
    <source>
        <dbReference type="Proteomes" id="UP001596250"/>
    </source>
</evidence>